<evidence type="ECO:0000256" key="1">
    <source>
        <dbReference type="SAM" id="MobiDB-lite"/>
    </source>
</evidence>
<evidence type="ECO:0000313" key="3">
    <source>
        <dbReference type="Proteomes" id="UP000428325"/>
    </source>
</evidence>
<proteinExistence type="predicted"/>
<protein>
    <submittedName>
        <fullName evidence="2">Uncharacterized protein</fullName>
    </submittedName>
</protein>
<dbReference type="Proteomes" id="UP000428325">
    <property type="component" value="Chromosome"/>
</dbReference>
<sequence>MPDRHGPMRVVYQQGIPGTNWESFETSASNDTLDRITLGILELDPEWLADTLETSEIDAVEREFGVVVEAPGDGGETELPADRFDVERFEGSATFTDGGITGLYYKVEVADTDDGDVTGFRVEATSDDGATDSFEHLPDGPDSGAPERSNFEVGLFTDRIVEGPITVTLSAADEDSAGSFVGLTTVQFPATAE</sequence>
<organism evidence="2 3">
    <name type="scientific">Haloplanus rallus</name>
    <dbReference type="NCBI Taxonomy" id="1816183"/>
    <lineage>
        <taxon>Archaea</taxon>
        <taxon>Methanobacteriati</taxon>
        <taxon>Methanobacteriota</taxon>
        <taxon>Stenosarchaea group</taxon>
        <taxon>Halobacteria</taxon>
        <taxon>Halobacteriales</taxon>
        <taxon>Haloferacaceae</taxon>
        <taxon>Haloplanus</taxon>
    </lineage>
</organism>
<dbReference type="AlphaFoldDB" id="A0A6B9F0F5"/>
<dbReference type="RefSeq" id="WP_157687897.1">
    <property type="nucleotide sequence ID" value="NZ_CP034345.1"/>
</dbReference>
<dbReference type="KEGG" id="hra:EI982_02030"/>
<dbReference type="GeneID" id="43368282"/>
<feature type="region of interest" description="Disordered" evidence="1">
    <location>
        <begin position="125"/>
        <end position="149"/>
    </location>
</feature>
<accession>A0A6B9F0F5</accession>
<keyword evidence="3" id="KW-1185">Reference proteome</keyword>
<name>A0A6B9F0F5_9EURY</name>
<dbReference type="OrthoDB" id="379417at2157"/>
<gene>
    <name evidence="2" type="ORF">EI982_02030</name>
</gene>
<reference evidence="2 3" key="1">
    <citation type="submission" date="2018-12" db="EMBL/GenBank/DDBJ databases">
        <title>Complete genome sequence of Haloplanus rallus MBLA0036.</title>
        <authorList>
            <person name="Nam Y.-d."/>
            <person name="Kang J."/>
            <person name="Chung W.-H."/>
            <person name="Park Y.S."/>
        </authorList>
    </citation>
    <scope>NUCLEOTIDE SEQUENCE [LARGE SCALE GENOMIC DNA]</scope>
    <source>
        <strain evidence="2 3">MBLA0036</strain>
    </source>
</reference>
<dbReference type="EMBL" id="CP034345">
    <property type="protein sequence ID" value="QGX93656.1"/>
    <property type="molecule type" value="Genomic_DNA"/>
</dbReference>
<evidence type="ECO:0000313" key="2">
    <source>
        <dbReference type="EMBL" id="QGX93656.1"/>
    </source>
</evidence>